<dbReference type="OrthoDB" id="3176171at2759"/>
<dbReference type="InterPro" id="IPR036961">
    <property type="entry name" value="Kinesin_motor_dom_sf"/>
</dbReference>
<dbReference type="Gene3D" id="3.40.850.10">
    <property type="entry name" value="Kinesin motor domain"/>
    <property type="match status" value="1"/>
</dbReference>
<dbReference type="PRINTS" id="PR00380">
    <property type="entry name" value="KINESINHEAVY"/>
</dbReference>
<feature type="compositionally biased region" description="Basic and acidic residues" evidence="3">
    <location>
        <begin position="42"/>
        <end position="54"/>
    </location>
</feature>
<feature type="coiled-coil region" evidence="2">
    <location>
        <begin position="578"/>
        <end position="613"/>
    </location>
</feature>
<dbReference type="Pfam" id="PF00225">
    <property type="entry name" value="Kinesin"/>
    <property type="match status" value="1"/>
</dbReference>
<feature type="binding site" evidence="1">
    <location>
        <begin position="226"/>
        <end position="233"/>
    </location>
    <ligand>
        <name>ATP</name>
        <dbReference type="ChEBI" id="CHEBI:30616"/>
    </ligand>
</feature>
<evidence type="ECO:0000256" key="3">
    <source>
        <dbReference type="SAM" id="MobiDB-lite"/>
    </source>
</evidence>
<dbReference type="GeneID" id="34623680"/>
<dbReference type="InterPro" id="IPR001752">
    <property type="entry name" value="Kinesin_motor_dom"/>
</dbReference>
<dbReference type="GO" id="GO:0008017">
    <property type="term" value="F:microtubule binding"/>
    <property type="evidence" value="ECO:0007669"/>
    <property type="project" value="InterPro"/>
</dbReference>
<dbReference type="GO" id="GO:0003777">
    <property type="term" value="F:microtubule motor activity"/>
    <property type="evidence" value="ECO:0007669"/>
    <property type="project" value="InterPro"/>
</dbReference>
<evidence type="ECO:0000259" key="4">
    <source>
        <dbReference type="PROSITE" id="PS50067"/>
    </source>
</evidence>
<protein>
    <submittedName>
        <fullName evidence="6">Kinesin-like protein KIN-1</fullName>
    </submittedName>
</protein>
<dbReference type="InterPro" id="IPR027417">
    <property type="entry name" value="P-loop_NTPase"/>
</dbReference>
<evidence type="ECO:0000256" key="2">
    <source>
        <dbReference type="SAM" id="Coils"/>
    </source>
</evidence>
<dbReference type="InterPro" id="IPR027640">
    <property type="entry name" value="Kinesin-like_fam"/>
</dbReference>
<dbReference type="PANTHER" id="PTHR24115">
    <property type="entry name" value="KINESIN-RELATED"/>
    <property type="match status" value="1"/>
</dbReference>
<dbReference type="PROSITE" id="PS50067">
    <property type="entry name" value="KINESIN_MOTOR_2"/>
    <property type="match status" value="1"/>
</dbReference>
<dbReference type="AlphaFoldDB" id="A0A6P6RRE7"/>
<evidence type="ECO:0000313" key="5">
    <source>
        <dbReference type="Proteomes" id="UP000515125"/>
    </source>
</evidence>
<feature type="compositionally biased region" description="Low complexity" evidence="3">
    <location>
        <begin position="128"/>
        <end position="143"/>
    </location>
</feature>
<evidence type="ECO:0000256" key="1">
    <source>
        <dbReference type="PROSITE-ProRule" id="PRU00283"/>
    </source>
</evidence>
<dbReference type="SUPFAM" id="SSF52540">
    <property type="entry name" value="P-loop containing nucleoside triphosphate hydrolases"/>
    <property type="match status" value="1"/>
</dbReference>
<dbReference type="SMART" id="SM00129">
    <property type="entry name" value="KISc"/>
    <property type="match status" value="1"/>
</dbReference>
<feature type="compositionally biased region" description="Low complexity" evidence="3">
    <location>
        <begin position="74"/>
        <end position="86"/>
    </location>
</feature>
<dbReference type="GO" id="GO:0005874">
    <property type="term" value="C:microtubule"/>
    <property type="evidence" value="ECO:0007669"/>
    <property type="project" value="TreeGrafter"/>
</dbReference>
<evidence type="ECO:0000313" key="6">
    <source>
        <dbReference type="RefSeq" id="XP_026190112.1"/>
    </source>
</evidence>
<keyword evidence="2" id="KW-0175">Coiled coil</keyword>
<dbReference type="RefSeq" id="XP_026190112.1">
    <property type="nucleotide sequence ID" value="XM_026334327.1"/>
</dbReference>
<dbReference type="GO" id="GO:0007018">
    <property type="term" value="P:microtubule-based movement"/>
    <property type="evidence" value="ECO:0007669"/>
    <property type="project" value="InterPro"/>
</dbReference>
<keyword evidence="1" id="KW-0067">ATP-binding</keyword>
<organism evidence="5 6">
    <name type="scientific">Cyclospora cayetanensis</name>
    <dbReference type="NCBI Taxonomy" id="88456"/>
    <lineage>
        <taxon>Eukaryota</taxon>
        <taxon>Sar</taxon>
        <taxon>Alveolata</taxon>
        <taxon>Apicomplexa</taxon>
        <taxon>Conoidasida</taxon>
        <taxon>Coccidia</taxon>
        <taxon>Eucoccidiorida</taxon>
        <taxon>Eimeriorina</taxon>
        <taxon>Eimeriidae</taxon>
        <taxon>Cyclospora</taxon>
    </lineage>
</organism>
<keyword evidence="5" id="KW-1185">Reference proteome</keyword>
<dbReference type="GO" id="GO:0005524">
    <property type="term" value="F:ATP binding"/>
    <property type="evidence" value="ECO:0007669"/>
    <property type="project" value="UniProtKB-UniRule"/>
</dbReference>
<feature type="region of interest" description="Disordered" evidence="3">
    <location>
        <begin position="514"/>
        <end position="549"/>
    </location>
</feature>
<keyword evidence="1" id="KW-0505">Motor protein</keyword>
<feature type="region of interest" description="Disordered" evidence="3">
    <location>
        <begin position="117"/>
        <end position="146"/>
    </location>
</feature>
<feature type="domain" description="Kinesin motor" evidence="4">
    <location>
        <begin position="103"/>
        <end position="512"/>
    </location>
</feature>
<keyword evidence="1" id="KW-0547">Nucleotide-binding</keyword>
<feature type="compositionally biased region" description="Low complexity" evidence="3">
    <location>
        <begin position="514"/>
        <end position="536"/>
    </location>
</feature>
<reference evidence="6" key="1">
    <citation type="submission" date="2025-08" db="UniProtKB">
        <authorList>
            <consortium name="RefSeq"/>
        </authorList>
    </citation>
    <scope>IDENTIFICATION</scope>
</reference>
<accession>A0A6P6RRE7</accession>
<feature type="region of interest" description="Disordered" evidence="3">
    <location>
        <begin position="33"/>
        <end position="95"/>
    </location>
</feature>
<dbReference type="GO" id="GO:0016887">
    <property type="term" value="F:ATP hydrolysis activity"/>
    <property type="evidence" value="ECO:0007669"/>
    <property type="project" value="TreeGrafter"/>
</dbReference>
<dbReference type="GO" id="GO:0005871">
    <property type="term" value="C:kinesin complex"/>
    <property type="evidence" value="ECO:0007669"/>
    <property type="project" value="TreeGrafter"/>
</dbReference>
<gene>
    <name evidence="6" type="primary">LOC34623680</name>
</gene>
<comment type="similarity">
    <text evidence="1">Belongs to the TRAFAC class myosin-kinesin ATPase superfamily. Kinesin family.</text>
</comment>
<dbReference type="Proteomes" id="UP000515125">
    <property type="component" value="Unplaced"/>
</dbReference>
<name>A0A6P6RRE7_9EIME</name>
<proteinExistence type="inferred from homology"/>
<sequence length="623" mass="67989">MSTGTALAANPRSGIEVRCYWGIIAEDNPACSHAMQNQGRSTSKDETLKNEGLRSLRNGGPSRSRRLIPNADASSENFSSSTGSESCNKSTSCEPTRQTEKSALHVFCRVKPLSFKETSGGGGGTGSAGNSISSIRSTSNNSPRTEEGAVRILDGQHIAVQHACDFSRVHNGSSSRRNTCEPANAVFAVEEVFGPDSSQQHIFESVALPLVQRCCSGREACVVVYGQTSSGKTHTLLGPQQQPHREALQKRAATRGYQEALAVDGEVGLLQRVGAALLRLPQEQQQQQLGSQLRVERVSISFLEIYKEVLTDLLTGEGPLRLRQLQHPHGGVQVIGLSEIQLSDVFTLQRAVAEALKRRRCNSTQLNSSSSRSHLFACFSVQLRDVSTGEERSGVLRLVDLAGTERSSAAMTQGSLLQEGAAINQSLFCFCQCIDALVSRQRALAGGASSSACCCNTPTGVNFRDSKLTRLLQPALTGEGGAAALLICVSQRQQHARDTFNALSLGCKALQLQPKPHQQQPQKQQQQQQQQQQKQQQQRRQHQQQKQELYRQQHITTLRMQSLRKAALLGQQLGALLLQKQQQQLQQTQEQLLRDTREALAGQLQLLQEVQQRRGTSGDTTSA</sequence>